<keyword evidence="2" id="KW-0547">Nucleotide-binding</keyword>
<dbReference type="PANTHER" id="PTHR47396:SF1">
    <property type="entry name" value="ATP-DEPENDENT HELICASE IRC3-RELATED"/>
    <property type="match status" value="1"/>
</dbReference>
<protein>
    <submittedName>
        <fullName evidence="2">UvsW helicase</fullName>
    </submittedName>
</protein>
<name>A0A6J5Q455_9CAUD</name>
<keyword evidence="2" id="KW-0347">Helicase</keyword>
<dbReference type="SMART" id="SM00487">
    <property type="entry name" value="DEXDc"/>
    <property type="match status" value="1"/>
</dbReference>
<keyword evidence="2" id="KW-0067">ATP-binding</keyword>
<dbReference type="InterPro" id="IPR006935">
    <property type="entry name" value="Helicase/UvrB_N"/>
</dbReference>
<dbReference type="InterPro" id="IPR050742">
    <property type="entry name" value="Helicase_Restrict-Modif_Enz"/>
</dbReference>
<gene>
    <name evidence="3" type="ORF">UFOVP1123_105</name>
    <name evidence="4" type="ORF">UFOVP1239_45</name>
    <name evidence="5" type="ORF">UFOVP1484_109</name>
    <name evidence="6" type="ORF">UFOVP1577_115</name>
    <name evidence="2" type="ORF">UFOVP961_35</name>
</gene>
<dbReference type="EMBL" id="LR798422">
    <property type="protein sequence ID" value="CAB5230802.1"/>
    <property type="molecule type" value="Genomic_DNA"/>
</dbReference>
<evidence type="ECO:0000313" key="4">
    <source>
        <dbReference type="EMBL" id="CAB4193233.1"/>
    </source>
</evidence>
<dbReference type="Pfam" id="PF04851">
    <property type="entry name" value="ResIII"/>
    <property type="match status" value="1"/>
</dbReference>
<sequence>MAKAIISNKIYLDTTPELIQKLIRTLTYKIRRNIPGVKANFIQYDIIKNYKILPKGIMSIPVGRLDLIPKDYEVVDKRVLHELPFPDPKFELRGSQQTVFDAVDDTCFINAMVGWGKTFTALHIARKLGQKTLIVCHNTMLRDQWAEEIQKLFNMPVGTIGSGEYDIDHSIVVGNIQTLTKIVPKISKEFGTVIVDEAHHCPASTFTAFIDGMYARYKIGLSGTMQRKDGKHVLFKDFFGSQLHQPPQEGTMTPSIQVIRTGIALSPGEPWVKKINNLLYDDDYQHFVANAARLQIAKGHKVLVIADRVEFLQKVGELIGETCVCITGGTTYEERTLLKDQVEKGEKSCVVGSRQIFSEGISINILSCVILAVPIANDGLLEQIIGRVMRQHEDKLNPVVIDMHFSGASDRKQNKDRLAFYMRKGWDILGV</sequence>
<dbReference type="EMBL" id="LR796912">
    <property type="protein sequence ID" value="CAB4174304.1"/>
    <property type="molecule type" value="Genomic_DNA"/>
</dbReference>
<dbReference type="SUPFAM" id="SSF52540">
    <property type="entry name" value="P-loop containing nucleoside triphosphate hydrolases"/>
    <property type="match status" value="2"/>
</dbReference>
<evidence type="ECO:0000313" key="3">
    <source>
        <dbReference type="EMBL" id="CAB4185599.1"/>
    </source>
</evidence>
<dbReference type="PANTHER" id="PTHR47396">
    <property type="entry name" value="TYPE I RESTRICTION ENZYME ECOKI R PROTEIN"/>
    <property type="match status" value="1"/>
</dbReference>
<keyword evidence="2" id="KW-0378">Hydrolase</keyword>
<dbReference type="SMART" id="SM00490">
    <property type="entry name" value="HELICc"/>
    <property type="match status" value="1"/>
</dbReference>
<dbReference type="Gene3D" id="3.40.50.300">
    <property type="entry name" value="P-loop containing nucleotide triphosphate hydrolases"/>
    <property type="match status" value="2"/>
</dbReference>
<dbReference type="EMBL" id="LR797435">
    <property type="protein sequence ID" value="CAB4216176.1"/>
    <property type="molecule type" value="Genomic_DNA"/>
</dbReference>
<dbReference type="InterPro" id="IPR001650">
    <property type="entry name" value="Helicase_C-like"/>
</dbReference>
<dbReference type="EMBL" id="LR797079">
    <property type="protein sequence ID" value="CAB4185599.1"/>
    <property type="molecule type" value="Genomic_DNA"/>
</dbReference>
<dbReference type="GO" id="GO:0003677">
    <property type="term" value="F:DNA binding"/>
    <property type="evidence" value="ECO:0007669"/>
    <property type="project" value="InterPro"/>
</dbReference>
<dbReference type="PROSITE" id="PS51192">
    <property type="entry name" value="HELICASE_ATP_BIND_1"/>
    <property type="match status" value="1"/>
</dbReference>
<proteinExistence type="predicted"/>
<dbReference type="GO" id="GO:0005524">
    <property type="term" value="F:ATP binding"/>
    <property type="evidence" value="ECO:0007669"/>
    <property type="project" value="InterPro"/>
</dbReference>
<accession>A0A6J5Q455</accession>
<feature type="domain" description="Helicase ATP-binding" evidence="1">
    <location>
        <begin position="98"/>
        <end position="243"/>
    </location>
</feature>
<dbReference type="EMBL" id="LR797194">
    <property type="protein sequence ID" value="CAB4193233.1"/>
    <property type="molecule type" value="Genomic_DNA"/>
</dbReference>
<dbReference type="GO" id="GO:0004386">
    <property type="term" value="F:helicase activity"/>
    <property type="evidence" value="ECO:0007669"/>
    <property type="project" value="UniProtKB-KW"/>
</dbReference>
<evidence type="ECO:0000313" key="6">
    <source>
        <dbReference type="EMBL" id="CAB5230802.1"/>
    </source>
</evidence>
<evidence type="ECO:0000259" key="1">
    <source>
        <dbReference type="PROSITE" id="PS51192"/>
    </source>
</evidence>
<dbReference type="Pfam" id="PF00271">
    <property type="entry name" value="Helicase_C"/>
    <property type="match status" value="1"/>
</dbReference>
<dbReference type="GO" id="GO:0016787">
    <property type="term" value="F:hydrolase activity"/>
    <property type="evidence" value="ECO:0007669"/>
    <property type="project" value="InterPro"/>
</dbReference>
<organism evidence="2">
    <name type="scientific">uncultured Caudovirales phage</name>
    <dbReference type="NCBI Taxonomy" id="2100421"/>
    <lineage>
        <taxon>Viruses</taxon>
        <taxon>Duplodnaviria</taxon>
        <taxon>Heunggongvirae</taxon>
        <taxon>Uroviricota</taxon>
        <taxon>Caudoviricetes</taxon>
        <taxon>Peduoviridae</taxon>
        <taxon>Maltschvirus</taxon>
        <taxon>Maltschvirus maltsch</taxon>
    </lineage>
</organism>
<dbReference type="InterPro" id="IPR014001">
    <property type="entry name" value="Helicase_ATP-bd"/>
</dbReference>
<evidence type="ECO:0000313" key="5">
    <source>
        <dbReference type="EMBL" id="CAB4216176.1"/>
    </source>
</evidence>
<reference evidence="2" key="1">
    <citation type="submission" date="2020-05" db="EMBL/GenBank/DDBJ databases">
        <authorList>
            <person name="Chiriac C."/>
            <person name="Salcher M."/>
            <person name="Ghai R."/>
            <person name="Kavagutti S V."/>
        </authorList>
    </citation>
    <scope>NUCLEOTIDE SEQUENCE</scope>
</reference>
<dbReference type="InterPro" id="IPR027417">
    <property type="entry name" value="P-loop_NTPase"/>
</dbReference>
<evidence type="ECO:0000313" key="2">
    <source>
        <dbReference type="EMBL" id="CAB4174304.1"/>
    </source>
</evidence>